<dbReference type="GO" id="GO:0051537">
    <property type="term" value="F:2 iron, 2 sulfur cluster binding"/>
    <property type="evidence" value="ECO:0007669"/>
    <property type="project" value="UniProtKB-KW"/>
</dbReference>
<sequence>MYANDKMLSGLDRARVVRLIDEHRKDWSLQQAFYLDPDIFALERELWFPRQWVIVAHLSEVPEKGSYVIRQLFDEEIIVARHGDGEDDVAAYYNVCTHRGSRLCVKDGRGKLLVCPYHAWSFRLTGELQTRRDLPEGVDGDSLGLHKVPTKVIGGLVMCGLDAASLPDIEPAAAGLTDLLRENGVADARIVARKNYLTKANWKLVLENFLECYHCRPAHPEYFRVNGHVKVTAMRDDYNAAEWKQEIDAWHSVIGDAEFHKGVWEPGDLDTMPFAMHRKPIGSGRLTLSDDGQPVSCLMGGRGKFDGGENGFRIGRLSFLSAPNDYLTMFQMIPRNANETDVILTWLVDKDAEASVDVDKISWMWDVTTVQDKKITEDNADGIASRAYRPGPYTPLESQTAFFIETYLSQMRALITGERRDEDEAWTAPSQLYASPQAARKTRKFGQAAS</sequence>
<dbReference type="PANTHER" id="PTHR43756:SF5">
    <property type="entry name" value="CHOLINE MONOOXYGENASE, CHLOROPLASTIC"/>
    <property type="match status" value="1"/>
</dbReference>
<keyword evidence="3" id="KW-0479">Metal-binding</keyword>
<keyword evidence="2" id="KW-0001">2Fe-2S</keyword>
<dbReference type="GO" id="GO:0005506">
    <property type="term" value="F:iron ion binding"/>
    <property type="evidence" value="ECO:0007669"/>
    <property type="project" value="InterPro"/>
</dbReference>
<dbReference type="Gene3D" id="3.90.380.10">
    <property type="entry name" value="Naphthalene 1,2-dioxygenase Alpha Subunit, Chain A, domain 1"/>
    <property type="match status" value="1"/>
</dbReference>
<evidence type="ECO:0000313" key="9">
    <source>
        <dbReference type="EMBL" id="CDX35919.1"/>
    </source>
</evidence>
<keyword evidence="6" id="KW-0411">Iron-sulfur</keyword>
<evidence type="ECO:0000256" key="4">
    <source>
        <dbReference type="ARBA" id="ARBA00023002"/>
    </source>
</evidence>
<evidence type="ECO:0000313" key="10">
    <source>
        <dbReference type="Proteomes" id="UP000046373"/>
    </source>
</evidence>
<evidence type="ECO:0000256" key="2">
    <source>
        <dbReference type="ARBA" id="ARBA00022714"/>
    </source>
</evidence>
<dbReference type="GO" id="GO:0016491">
    <property type="term" value="F:oxidoreductase activity"/>
    <property type="evidence" value="ECO:0007669"/>
    <property type="project" value="UniProtKB-KW"/>
</dbReference>
<dbReference type="InterPro" id="IPR001663">
    <property type="entry name" value="Rng_hydr_dOase-A"/>
</dbReference>
<keyword evidence="7" id="KW-0520">NAD</keyword>
<accession>A0A090EWE5</accession>
<dbReference type="Pfam" id="PF00355">
    <property type="entry name" value="Rieske"/>
    <property type="match status" value="1"/>
</dbReference>
<dbReference type="Pfam" id="PF00848">
    <property type="entry name" value="Ring_hydroxyl_A"/>
    <property type="match status" value="1"/>
</dbReference>
<dbReference type="AlphaFoldDB" id="A0A090EWE5"/>
<dbReference type="Proteomes" id="UP000046373">
    <property type="component" value="Unassembled WGS sequence"/>
</dbReference>
<dbReference type="GeneID" id="31890532"/>
<evidence type="ECO:0000256" key="1">
    <source>
        <dbReference type="ARBA" id="ARBA00001962"/>
    </source>
</evidence>
<dbReference type="PANTHER" id="PTHR43756">
    <property type="entry name" value="CHOLINE MONOOXYGENASE, CHLOROPLASTIC"/>
    <property type="match status" value="1"/>
</dbReference>
<feature type="domain" description="Rieske" evidence="8">
    <location>
        <begin position="52"/>
        <end position="159"/>
    </location>
</feature>
<evidence type="ECO:0000256" key="5">
    <source>
        <dbReference type="ARBA" id="ARBA00023004"/>
    </source>
</evidence>
<keyword evidence="4" id="KW-0560">Oxidoreductase</keyword>
<evidence type="ECO:0000256" key="7">
    <source>
        <dbReference type="ARBA" id="ARBA00023027"/>
    </source>
</evidence>
<dbReference type="InterPro" id="IPR015879">
    <property type="entry name" value="Ring_hydroxy_dOase_asu_C_dom"/>
</dbReference>
<proteinExistence type="predicted"/>
<organism evidence="9 10">
    <name type="scientific">Mesorhizobium plurifarium</name>
    <dbReference type="NCBI Taxonomy" id="69974"/>
    <lineage>
        <taxon>Bacteria</taxon>
        <taxon>Pseudomonadati</taxon>
        <taxon>Pseudomonadota</taxon>
        <taxon>Alphaproteobacteria</taxon>
        <taxon>Hyphomicrobiales</taxon>
        <taxon>Phyllobacteriaceae</taxon>
        <taxon>Mesorhizobium</taxon>
    </lineage>
</organism>
<dbReference type="SUPFAM" id="SSF50022">
    <property type="entry name" value="ISP domain"/>
    <property type="match status" value="1"/>
</dbReference>
<dbReference type="PRINTS" id="PR00090">
    <property type="entry name" value="RNGDIOXGNASE"/>
</dbReference>
<dbReference type="EMBL" id="CCNB01000012">
    <property type="protein sequence ID" value="CDX35919.1"/>
    <property type="molecule type" value="Genomic_DNA"/>
</dbReference>
<comment type="cofactor">
    <cofactor evidence="1">
        <name>Fe cation</name>
        <dbReference type="ChEBI" id="CHEBI:24875"/>
    </cofactor>
</comment>
<dbReference type="CDD" id="cd03469">
    <property type="entry name" value="Rieske_RO_Alpha_N"/>
    <property type="match status" value="1"/>
</dbReference>
<dbReference type="PROSITE" id="PS00570">
    <property type="entry name" value="RING_HYDROXYL_ALPHA"/>
    <property type="match status" value="1"/>
</dbReference>
<keyword evidence="5" id="KW-0408">Iron</keyword>
<name>A0A090EWE5_MESPL</name>
<protein>
    <submittedName>
        <fullName evidence="9">Rieske (2Fe-2S) iron-sulfur domain</fullName>
    </submittedName>
</protein>
<gene>
    <name evidence="9" type="ORF">MPLDJ20_20369</name>
</gene>
<reference evidence="9 10" key="1">
    <citation type="submission" date="2014-08" db="EMBL/GenBank/DDBJ databases">
        <authorList>
            <person name="Moulin Lionel"/>
        </authorList>
    </citation>
    <scope>NUCLEOTIDE SEQUENCE [LARGE SCALE GENOMIC DNA]</scope>
</reference>
<dbReference type="PROSITE" id="PS51296">
    <property type="entry name" value="RIESKE"/>
    <property type="match status" value="1"/>
</dbReference>
<dbReference type="Gene3D" id="2.102.10.10">
    <property type="entry name" value="Rieske [2Fe-2S] iron-sulphur domain"/>
    <property type="match status" value="1"/>
</dbReference>
<dbReference type="InterPro" id="IPR015881">
    <property type="entry name" value="ARHD_Rieske_2Fe_2S"/>
</dbReference>
<dbReference type="SUPFAM" id="SSF55961">
    <property type="entry name" value="Bet v1-like"/>
    <property type="match status" value="1"/>
</dbReference>
<evidence type="ECO:0000256" key="6">
    <source>
        <dbReference type="ARBA" id="ARBA00023014"/>
    </source>
</evidence>
<evidence type="ECO:0000259" key="8">
    <source>
        <dbReference type="PROSITE" id="PS51296"/>
    </source>
</evidence>
<dbReference type="InterPro" id="IPR036922">
    <property type="entry name" value="Rieske_2Fe-2S_sf"/>
</dbReference>
<dbReference type="InterPro" id="IPR017941">
    <property type="entry name" value="Rieske_2Fe-2S"/>
</dbReference>
<evidence type="ECO:0000256" key="3">
    <source>
        <dbReference type="ARBA" id="ARBA00022723"/>
    </source>
</evidence>